<dbReference type="Proteomes" id="UP000434276">
    <property type="component" value="Unassembled WGS sequence"/>
</dbReference>
<dbReference type="EMBL" id="CACRSJ010000106">
    <property type="protein sequence ID" value="VYS56635.1"/>
    <property type="molecule type" value="Genomic_DNA"/>
</dbReference>
<proteinExistence type="predicted"/>
<name>A0A654F6P7_ARATH</name>
<dbReference type="KEGG" id="ath:AT3G07522"/>
<dbReference type="Proteomes" id="UP000426265">
    <property type="component" value="Unassembled WGS sequence"/>
</dbReference>
<evidence type="ECO:0000313" key="2">
    <source>
        <dbReference type="EMBL" id="CAA0381677.1"/>
    </source>
</evidence>
<dbReference type="OrthoDB" id="10280208at2759"/>
<organism evidence="3 4">
    <name type="scientific">Arabidopsis thaliana</name>
    <name type="common">Mouse-ear cress</name>
    <dbReference type="NCBI Taxonomy" id="3702"/>
    <lineage>
        <taxon>Eukaryota</taxon>
        <taxon>Viridiplantae</taxon>
        <taxon>Streptophyta</taxon>
        <taxon>Embryophyta</taxon>
        <taxon>Tracheophyta</taxon>
        <taxon>Spermatophyta</taxon>
        <taxon>Magnoliopsida</taxon>
        <taxon>eudicotyledons</taxon>
        <taxon>Gunneridae</taxon>
        <taxon>Pentapetalae</taxon>
        <taxon>rosids</taxon>
        <taxon>malvids</taxon>
        <taxon>Brassicales</taxon>
        <taxon>Brassicaceae</taxon>
        <taxon>Camelineae</taxon>
        <taxon>Arabidopsis</taxon>
    </lineage>
</organism>
<evidence type="ECO:0000313" key="4">
    <source>
        <dbReference type="Proteomes" id="UP000426265"/>
    </source>
</evidence>
<sequence>MAAAAIADTPQIFVSENSVVIFVTMSTGNVALCDNTFLSRNC</sequence>
<evidence type="ECO:0000313" key="5">
    <source>
        <dbReference type="Proteomes" id="UP000434276"/>
    </source>
</evidence>
<evidence type="ECO:0000313" key="1">
    <source>
        <dbReference type="Araport" id="AT3G07522"/>
    </source>
</evidence>
<dbReference type="AlphaFoldDB" id="A0A654F6P7"/>
<accession>A0A654F6P7</accession>
<gene>
    <name evidence="1" type="ordered locus">At3g07522</name>
    <name evidence="3" type="ORF">AN1_LOCUS12087</name>
    <name evidence="2" type="ORF">C24_LOCUS11919</name>
</gene>
<dbReference type="SMR" id="A0A654F6P7"/>
<dbReference type="RefSeq" id="NP_001118598.1">
    <property type="nucleotide sequence ID" value="NM_001125126.1"/>
</dbReference>
<dbReference type="Araport" id="AT3G07522"/>
<reference evidence="3 4" key="1">
    <citation type="submission" date="2019-11" db="EMBL/GenBank/DDBJ databases">
        <authorList>
            <person name="Jiao W.-B."/>
            <person name="Schneeberger K."/>
        </authorList>
    </citation>
    <scope>NUCLEOTIDE SEQUENCE [LARGE SCALE GENOMIC DNA]</scope>
    <source>
        <strain evidence="4">cv. An-1</strain>
        <strain evidence="5">cv. C24</strain>
    </source>
</reference>
<evidence type="ECO:0000313" key="3">
    <source>
        <dbReference type="EMBL" id="VYS56635.1"/>
    </source>
</evidence>
<protein>
    <submittedName>
        <fullName evidence="3">Uncharacterized protein</fullName>
    </submittedName>
</protein>
<dbReference type="EMBL" id="CACSHJ010000089">
    <property type="protein sequence ID" value="CAA0381677.1"/>
    <property type="molecule type" value="Genomic_DNA"/>
</dbReference>
<dbReference type="GeneID" id="6241020"/>
<dbReference type="ExpressionAtlas" id="A0A654F6P7">
    <property type="expression patterns" value="baseline"/>
</dbReference>